<protein>
    <submittedName>
        <fullName evidence="2">Uncharacterized protein</fullName>
    </submittedName>
</protein>
<evidence type="ECO:0000313" key="3">
    <source>
        <dbReference type="Proteomes" id="UP001648503"/>
    </source>
</evidence>
<organism evidence="2 3">
    <name type="scientific">Batrachochytrium salamandrivorans</name>
    <dbReference type="NCBI Taxonomy" id="1357716"/>
    <lineage>
        <taxon>Eukaryota</taxon>
        <taxon>Fungi</taxon>
        <taxon>Fungi incertae sedis</taxon>
        <taxon>Chytridiomycota</taxon>
        <taxon>Chytridiomycota incertae sedis</taxon>
        <taxon>Chytridiomycetes</taxon>
        <taxon>Rhizophydiales</taxon>
        <taxon>Rhizophydiales incertae sedis</taxon>
        <taxon>Batrachochytrium</taxon>
    </lineage>
</organism>
<name>A0ABQ8FAY9_9FUNG</name>
<gene>
    <name evidence="2" type="ORF">BASA50_005958</name>
</gene>
<keyword evidence="3" id="KW-1185">Reference proteome</keyword>
<feature type="compositionally biased region" description="Polar residues" evidence="1">
    <location>
        <begin position="337"/>
        <end position="349"/>
    </location>
</feature>
<reference evidence="2 3" key="1">
    <citation type="submission" date="2021-02" db="EMBL/GenBank/DDBJ databases">
        <title>Variation within the Batrachochytrium salamandrivorans European outbreak.</title>
        <authorList>
            <person name="Kelly M."/>
            <person name="Pasmans F."/>
            <person name="Shea T.P."/>
            <person name="Munoz J.F."/>
            <person name="Carranza S."/>
            <person name="Cuomo C.A."/>
            <person name="Martel A."/>
        </authorList>
    </citation>
    <scope>NUCLEOTIDE SEQUENCE [LARGE SCALE GENOMIC DNA]</scope>
    <source>
        <strain evidence="2 3">AMFP18/2</strain>
    </source>
</reference>
<proteinExistence type="predicted"/>
<sequence length="455" mass="49456">MSISNHRNTLVILHEDVLVHRPSIVSLSIVAGYDFPETLSSMVIMTNERVPALLQTKPRLASRYRGGLPPLASESTSLLPSSQTYQCSLLNRTLHHRIHFQKMDESDEDMASLFTGQVAMTPPDDMLVVLVKSKASVYFRRPESVDSVRLSFMDKGSMTLEKLANLVGLQRKPEAETKSETLTTTTIEDHHHGHPPPPTPPTPPCSPLDVSCEVQTELVVNPTTDHQHVKTCSKATHCHSKSTVDKTLSLPIRIAADCSNKSLEQHAAKESLTKDEPQLSVPNVTHLRGVYPYDLSSACSMRYSAISSDLWGDVYAPLKSEPPTPPCSPTSATPDTLDTSATSPTSESPMHTLPVPKALFSPPLHTSAKKGLLTSQWSGWESTSMFLQGIHSTVVGGLSKISQDDLLVSVVGSGAMGRAKSSRRHRCAHRGNSVQNTQKIASMRLASVTPPIVTG</sequence>
<dbReference type="EMBL" id="JAFCIX010000312">
    <property type="protein sequence ID" value="KAH6595164.1"/>
    <property type="molecule type" value="Genomic_DNA"/>
</dbReference>
<comment type="caution">
    <text evidence="2">The sequence shown here is derived from an EMBL/GenBank/DDBJ whole genome shotgun (WGS) entry which is preliminary data.</text>
</comment>
<evidence type="ECO:0000313" key="2">
    <source>
        <dbReference type="EMBL" id="KAH6595164.1"/>
    </source>
</evidence>
<feature type="region of interest" description="Disordered" evidence="1">
    <location>
        <begin position="320"/>
        <end position="353"/>
    </location>
</feature>
<feature type="compositionally biased region" description="Pro residues" evidence="1">
    <location>
        <begin position="195"/>
        <end position="206"/>
    </location>
</feature>
<dbReference type="Proteomes" id="UP001648503">
    <property type="component" value="Unassembled WGS sequence"/>
</dbReference>
<evidence type="ECO:0000256" key="1">
    <source>
        <dbReference type="SAM" id="MobiDB-lite"/>
    </source>
</evidence>
<feature type="region of interest" description="Disordered" evidence="1">
    <location>
        <begin position="171"/>
        <end position="208"/>
    </location>
</feature>
<accession>A0ABQ8FAY9</accession>